<organism evidence="7">
    <name type="scientific">Paenibacillus sp. SYP-B3998</name>
    <dbReference type="NCBI Taxonomy" id="2678564"/>
    <lineage>
        <taxon>Bacteria</taxon>
        <taxon>Bacillati</taxon>
        <taxon>Bacillota</taxon>
        <taxon>Bacilli</taxon>
        <taxon>Bacillales</taxon>
        <taxon>Paenibacillaceae</taxon>
        <taxon>Paenibacillus</taxon>
    </lineage>
</organism>
<dbReference type="NCBIfam" id="TIGR00128">
    <property type="entry name" value="fabD"/>
    <property type="match status" value="1"/>
</dbReference>
<proteinExistence type="inferred from homology"/>
<dbReference type="Pfam" id="PF00698">
    <property type="entry name" value="Acyl_transf_1"/>
    <property type="match status" value="1"/>
</dbReference>
<name>A0A6G3ZX80_9BACL</name>
<dbReference type="InterPro" id="IPR016036">
    <property type="entry name" value="Malonyl_transacylase_ACP-bd"/>
</dbReference>
<dbReference type="Gene3D" id="3.40.366.10">
    <property type="entry name" value="Malonyl-Coenzyme A Acyl Carrier Protein, domain 2"/>
    <property type="match status" value="1"/>
</dbReference>
<dbReference type="PANTHER" id="PTHR42681:SF1">
    <property type="entry name" value="MALONYL-COA-ACYL CARRIER PROTEIN TRANSACYLASE, MITOCHONDRIAL"/>
    <property type="match status" value="1"/>
</dbReference>
<dbReference type="GO" id="GO:0006633">
    <property type="term" value="P:fatty acid biosynthetic process"/>
    <property type="evidence" value="ECO:0007669"/>
    <property type="project" value="TreeGrafter"/>
</dbReference>
<evidence type="ECO:0000256" key="1">
    <source>
        <dbReference type="ARBA" id="ARBA00008217"/>
    </source>
</evidence>
<dbReference type="GO" id="GO:0005829">
    <property type="term" value="C:cytosol"/>
    <property type="evidence" value="ECO:0007669"/>
    <property type="project" value="TreeGrafter"/>
</dbReference>
<protein>
    <recommendedName>
        <fullName evidence="2">[acyl-carrier-protein] S-malonyltransferase</fullName>
        <ecNumber evidence="2">2.3.1.39</ecNumber>
    </recommendedName>
</protein>
<evidence type="ECO:0000313" key="7">
    <source>
        <dbReference type="EMBL" id="NEW06742.1"/>
    </source>
</evidence>
<reference evidence="7" key="1">
    <citation type="submission" date="2020-02" db="EMBL/GenBank/DDBJ databases">
        <authorList>
            <person name="Shen X.-R."/>
            <person name="Zhang Y.-X."/>
        </authorList>
    </citation>
    <scope>NUCLEOTIDE SEQUENCE</scope>
    <source>
        <strain evidence="7">SYP-B3998</strain>
    </source>
</reference>
<dbReference type="EC" id="2.3.1.39" evidence="2"/>
<dbReference type="InterPro" id="IPR004410">
    <property type="entry name" value="Malonyl_CoA-ACP_transAc_FabD"/>
</dbReference>
<dbReference type="FunFam" id="3.30.70.250:FF:000001">
    <property type="entry name" value="Malonyl CoA-acyl carrier protein transacylase"/>
    <property type="match status" value="1"/>
</dbReference>
<dbReference type="AlphaFoldDB" id="A0A6G3ZX80"/>
<comment type="catalytic activity">
    <reaction evidence="5">
        <text>holo-[ACP] + malonyl-CoA = malonyl-[ACP] + CoA</text>
        <dbReference type="Rhea" id="RHEA:41792"/>
        <dbReference type="Rhea" id="RHEA-COMP:9623"/>
        <dbReference type="Rhea" id="RHEA-COMP:9685"/>
        <dbReference type="ChEBI" id="CHEBI:57287"/>
        <dbReference type="ChEBI" id="CHEBI:57384"/>
        <dbReference type="ChEBI" id="CHEBI:64479"/>
        <dbReference type="ChEBI" id="CHEBI:78449"/>
        <dbReference type="EC" id="2.3.1.39"/>
    </reaction>
</comment>
<dbReference type="SMART" id="SM00827">
    <property type="entry name" value="PKS_AT"/>
    <property type="match status" value="1"/>
</dbReference>
<dbReference type="InterPro" id="IPR016035">
    <property type="entry name" value="Acyl_Trfase/lysoPLipase"/>
</dbReference>
<dbReference type="EMBL" id="JAAIKC010000003">
    <property type="protein sequence ID" value="NEW06742.1"/>
    <property type="molecule type" value="Genomic_DNA"/>
</dbReference>
<dbReference type="SUPFAM" id="SSF52151">
    <property type="entry name" value="FabD/lysophospholipase-like"/>
    <property type="match status" value="1"/>
</dbReference>
<dbReference type="InterPro" id="IPR014043">
    <property type="entry name" value="Acyl_transferase_dom"/>
</dbReference>
<comment type="caution">
    <text evidence="7">The sequence shown here is derived from an EMBL/GenBank/DDBJ whole genome shotgun (WGS) entry which is preliminary data.</text>
</comment>
<dbReference type="InterPro" id="IPR001227">
    <property type="entry name" value="Ac_transferase_dom_sf"/>
</dbReference>
<dbReference type="Gene3D" id="3.30.70.250">
    <property type="entry name" value="Malonyl-CoA ACP transacylase, ACP-binding"/>
    <property type="match status" value="1"/>
</dbReference>
<evidence type="ECO:0000256" key="4">
    <source>
        <dbReference type="ARBA" id="ARBA00023315"/>
    </source>
</evidence>
<comment type="similarity">
    <text evidence="1">Belongs to the FabD family.</text>
</comment>
<keyword evidence="3 7" id="KW-0808">Transferase</keyword>
<feature type="domain" description="Malonyl-CoA:ACP transacylase (MAT)" evidence="6">
    <location>
        <begin position="7"/>
        <end position="303"/>
    </location>
</feature>
<dbReference type="InterPro" id="IPR050858">
    <property type="entry name" value="Mal-CoA-ACP_Trans/PKS_FabD"/>
</dbReference>
<evidence type="ECO:0000256" key="5">
    <source>
        <dbReference type="ARBA" id="ARBA00048462"/>
    </source>
</evidence>
<evidence type="ECO:0000256" key="2">
    <source>
        <dbReference type="ARBA" id="ARBA00013258"/>
    </source>
</evidence>
<sequence length="419" mass="46260">MNQLAFLFPGQGSQYVGMGRDLLNRYRIAQLTFEEAEDTLGFDLRALCLEGNPNELTRTENAQPALLALGVAAYRVFMEELAIEPTLAAGHSLGEFTALACAGAIEFGDTLRLVRKRGQFMQQAAAEGTGAMCAIIGLDCTTILEACQLETDIEQQVVISNLNAPRQTVISGHREAVTRAAQQLERKGARISYLNVSAPFHSPLMKPAADQLASELNKVKYGNLKWPVLSNVTGIPYIGSNQIIASLTEQMTATVQWDASMRYLVAQGIHAAVELGPRRVLTDLLHVNVKGIECLPFEALRDMNEAVSKLKVISGYCEPTDPVNNVVTRTLAAAVCTRNLNWDEREYRIGVIEPYRRIQAIQDELDAEGRLPSEEEMLLSLTLLKQIMQTKKVPEDEQQERIQEIVCKTSAHALFPAYA</sequence>
<evidence type="ECO:0000256" key="3">
    <source>
        <dbReference type="ARBA" id="ARBA00022679"/>
    </source>
</evidence>
<keyword evidence="4 7" id="KW-0012">Acyltransferase</keyword>
<gene>
    <name evidence="7" type="primary">fabD</name>
    <name evidence="7" type="ORF">GK047_12025</name>
</gene>
<dbReference type="SUPFAM" id="SSF55048">
    <property type="entry name" value="Probable ACP-binding domain of malonyl-CoA ACP transacylase"/>
    <property type="match status" value="1"/>
</dbReference>
<dbReference type="GO" id="GO:0004314">
    <property type="term" value="F:[acyl-carrier-protein] S-malonyltransferase activity"/>
    <property type="evidence" value="ECO:0007669"/>
    <property type="project" value="UniProtKB-EC"/>
</dbReference>
<dbReference type="PANTHER" id="PTHR42681">
    <property type="entry name" value="MALONYL-COA-ACYL CARRIER PROTEIN TRANSACYLASE, MITOCHONDRIAL"/>
    <property type="match status" value="1"/>
</dbReference>
<accession>A0A6G3ZX80</accession>
<evidence type="ECO:0000259" key="6">
    <source>
        <dbReference type="SMART" id="SM00827"/>
    </source>
</evidence>
<dbReference type="RefSeq" id="WP_163946304.1">
    <property type="nucleotide sequence ID" value="NZ_JAAIKC010000003.1"/>
</dbReference>